<dbReference type="Gene3D" id="1.10.1530.10">
    <property type="match status" value="1"/>
</dbReference>
<dbReference type="EMBL" id="AP017315">
    <property type="protein sequence ID" value="BAU33319.1"/>
    <property type="molecule type" value="Genomic_DNA"/>
</dbReference>
<sequence>MTQTVPATTLLEWATDIVARWGYRHDDARYIAETLVDANLRGVDSHGIMRLPAYYERVRHGLTEPAATAVTTIRGATAQVNADRVAGQLAAREAVRTATTIANELGVAAVTVSGSSHFGAAGFYARELAENGLFSMVMSNSEPIVVPFGGRTSLLGTNPLALAAPTEDGVVAVDMATSQAAMGKVYGARLSNTPIPADWGVDSTGRPTTDPHAVTALLPAGGPKGYALGFFVEMLSAVLSGAAITHDVGDMYKDFSKTQNVGHFFLAISVENFMSRADFERRAQTLITLAHGTEPVDPSRPVLVPGEPEQLTSRARLEAGVPLSDGVVEELATLSDALGVPWPGGVAAAAASTP</sequence>
<dbReference type="InterPro" id="IPR043144">
    <property type="entry name" value="Mal/L-sulf/L-lact_DH-like_ah"/>
</dbReference>
<dbReference type="AlphaFoldDB" id="A0A0U4X064"/>
<comment type="similarity">
    <text evidence="1">Belongs to the LDH2/MDH2 oxidoreductase family.</text>
</comment>
<name>A0A0U4X064_9MICO</name>
<keyword evidence="2" id="KW-0560">Oxidoreductase</keyword>
<dbReference type="InterPro" id="IPR043143">
    <property type="entry name" value="Mal/L-sulf/L-lact_DH-like_NADP"/>
</dbReference>
<evidence type="ECO:0000256" key="2">
    <source>
        <dbReference type="ARBA" id="ARBA00023002"/>
    </source>
</evidence>
<dbReference type="InterPro" id="IPR036111">
    <property type="entry name" value="Mal/L-sulfo/L-lacto_DH-like_sf"/>
</dbReference>
<dbReference type="Pfam" id="PF02615">
    <property type="entry name" value="Ldh_2"/>
    <property type="match status" value="1"/>
</dbReference>
<dbReference type="Proteomes" id="UP000218965">
    <property type="component" value="Chromosome"/>
</dbReference>
<proteinExistence type="inferred from homology"/>
<evidence type="ECO:0000256" key="1">
    <source>
        <dbReference type="ARBA" id="ARBA00006056"/>
    </source>
</evidence>
<dbReference type="PANTHER" id="PTHR11091">
    <property type="entry name" value="OXIDOREDUCTASE-RELATED"/>
    <property type="match status" value="1"/>
</dbReference>
<dbReference type="KEGG" id="malk:MalAC0309_2479"/>
<organism evidence="3 4">
    <name type="scientific">Microcella alkaliphila</name>
    <dbReference type="NCBI Taxonomy" id="279828"/>
    <lineage>
        <taxon>Bacteria</taxon>
        <taxon>Bacillati</taxon>
        <taxon>Actinomycetota</taxon>
        <taxon>Actinomycetes</taxon>
        <taxon>Micrococcales</taxon>
        <taxon>Microbacteriaceae</taxon>
        <taxon>Microcella</taxon>
    </lineage>
</organism>
<dbReference type="GO" id="GO:0016491">
    <property type="term" value="F:oxidoreductase activity"/>
    <property type="evidence" value="ECO:0007669"/>
    <property type="project" value="UniProtKB-KW"/>
</dbReference>
<reference evidence="3 4" key="2">
    <citation type="submission" date="2016-01" db="EMBL/GenBank/DDBJ databases">
        <title>Microcella alkaliphila JAM AC0309 whole genome shotgun sequence.</title>
        <authorList>
            <person name="Kurata A."/>
            <person name="Hirose Y."/>
            <person name="Kishimoto N."/>
            <person name="Kobayashi T."/>
        </authorList>
    </citation>
    <scope>NUCLEOTIDE SEQUENCE [LARGE SCALE GENOMIC DNA]</scope>
    <source>
        <strain evidence="3 4">JAM AC0309</strain>
    </source>
</reference>
<dbReference type="PANTHER" id="PTHR11091:SF0">
    <property type="entry name" value="MALATE DEHYDROGENASE"/>
    <property type="match status" value="1"/>
</dbReference>
<dbReference type="OrthoDB" id="924592at2"/>
<gene>
    <name evidence="3" type="ORF">MalAC0309_2479</name>
</gene>
<dbReference type="RefSeq" id="WP_096423054.1">
    <property type="nucleotide sequence ID" value="NZ_AP017315.1"/>
</dbReference>
<dbReference type="InterPro" id="IPR003767">
    <property type="entry name" value="Malate/L-lactate_DH-like"/>
</dbReference>
<evidence type="ECO:0000313" key="3">
    <source>
        <dbReference type="EMBL" id="BAU33319.1"/>
    </source>
</evidence>
<reference evidence="4" key="1">
    <citation type="submission" date="2015-12" db="EMBL/GenBank/DDBJ databases">
        <authorList>
            <person name="Shamseldin A."/>
            <person name="Moawad H."/>
            <person name="Abd El-Rahim W.M."/>
            <person name="Sadowsky M.J."/>
        </authorList>
    </citation>
    <scope>NUCLEOTIDE SEQUENCE [LARGE SCALE GENOMIC DNA]</scope>
    <source>
        <strain evidence="4">JAM AC0309</strain>
    </source>
</reference>
<dbReference type="SUPFAM" id="SSF89733">
    <property type="entry name" value="L-sulfolactate dehydrogenase-like"/>
    <property type="match status" value="1"/>
</dbReference>
<evidence type="ECO:0000313" key="4">
    <source>
        <dbReference type="Proteomes" id="UP000218965"/>
    </source>
</evidence>
<protein>
    <submittedName>
        <fullName evidence="3">Malate/lactate dehydrogenase</fullName>
    </submittedName>
</protein>
<accession>A0A0U4X064</accession>
<dbReference type="Gene3D" id="3.30.1370.60">
    <property type="entry name" value="Hypothetical oxidoreductase yiak, domain 2"/>
    <property type="match status" value="1"/>
</dbReference>